<evidence type="ECO:0000313" key="3">
    <source>
        <dbReference type="EMBL" id="VFJ68419.1"/>
    </source>
</evidence>
<dbReference type="EMBL" id="CAADFL010000375">
    <property type="protein sequence ID" value="VFK15520.1"/>
    <property type="molecule type" value="Genomic_DNA"/>
</dbReference>
<dbReference type="AlphaFoldDB" id="A0A450TL32"/>
<reference evidence="3" key="1">
    <citation type="submission" date="2019-02" db="EMBL/GenBank/DDBJ databases">
        <authorList>
            <person name="Gruber-Vodicka R. H."/>
            <person name="Seah K. B. B."/>
        </authorList>
    </citation>
    <scope>NUCLEOTIDE SEQUENCE</scope>
    <source>
        <strain evidence="3">BECK_BZ163</strain>
        <strain evidence="4">BECK_BZ164</strain>
        <strain evidence="2">BECK_BZ165</strain>
    </source>
</reference>
<feature type="compositionally biased region" description="Low complexity" evidence="1">
    <location>
        <begin position="107"/>
        <end position="116"/>
    </location>
</feature>
<protein>
    <submittedName>
        <fullName evidence="3">Uncharacterized protein</fullName>
    </submittedName>
</protein>
<feature type="region of interest" description="Disordered" evidence="1">
    <location>
        <begin position="107"/>
        <end position="139"/>
    </location>
</feature>
<feature type="region of interest" description="Disordered" evidence="1">
    <location>
        <begin position="1"/>
        <end position="23"/>
    </location>
</feature>
<name>A0A450TL32_9GAMM</name>
<evidence type="ECO:0000313" key="4">
    <source>
        <dbReference type="EMBL" id="VFK15520.1"/>
    </source>
</evidence>
<proteinExistence type="predicted"/>
<dbReference type="EMBL" id="CAADFA010000379">
    <property type="protein sequence ID" value="VFJ64870.1"/>
    <property type="molecule type" value="Genomic_DNA"/>
</dbReference>
<evidence type="ECO:0000313" key="2">
    <source>
        <dbReference type="EMBL" id="VFJ64870.1"/>
    </source>
</evidence>
<evidence type="ECO:0000256" key="1">
    <source>
        <dbReference type="SAM" id="MobiDB-lite"/>
    </source>
</evidence>
<gene>
    <name evidence="3" type="ORF">BECKFM1743A_GA0114220_104724</name>
    <name evidence="4" type="ORF">BECKFM1743B_GA0114221_103754</name>
    <name evidence="2" type="ORF">BECKFM1743C_GA0114222_103794</name>
</gene>
<accession>A0A450TL32</accession>
<organism evidence="3">
    <name type="scientific">Candidatus Kentrum sp. FM</name>
    <dbReference type="NCBI Taxonomy" id="2126340"/>
    <lineage>
        <taxon>Bacteria</taxon>
        <taxon>Pseudomonadati</taxon>
        <taxon>Pseudomonadota</taxon>
        <taxon>Gammaproteobacteria</taxon>
        <taxon>Candidatus Kentrum</taxon>
    </lineage>
</organism>
<dbReference type="EMBL" id="CAADEZ010000472">
    <property type="protein sequence ID" value="VFJ68419.1"/>
    <property type="molecule type" value="Genomic_DNA"/>
</dbReference>
<sequence length="139" mass="15170">MQQTTRGHSPPPPSASNPAVLAGKSASDLSYHYERMRAAAVRLERQYSEQLERNDAFINSLRVWARQADDNVDLITETIDILQGDKPAPVPDRNIGSKPPVVDLAAAASTQQTVTADPSPDPSLHEKEYKKAGLNPDEP</sequence>